<dbReference type="InterPro" id="IPR002355">
    <property type="entry name" value="Cu_oxidase_Cu_BS"/>
</dbReference>
<comment type="caution">
    <text evidence="3">The sequence shown here is derived from an EMBL/GenBank/DDBJ whole genome shotgun (WGS) entry which is preliminary data.</text>
</comment>
<dbReference type="EMBL" id="MXPU01000005">
    <property type="protein sequence ID" value="OWO95137.1"/>
    <property type="molecule type" value="Genomic_DNA"/>
</dbReference>
<sequence length="36" mass="4166">MVEFDTANPGRWPLHCHHLYHMATGMMTYIAYEGAI</sequence>
<name>A0A246DXX1_9HYPH</name>
<dbReference type="Proteomes" id="UP000197269">
    <property type="component" value="Unassembled WGS sequence"/>
</dbReference>
<feature type="domain" description="Plastocyanin-like" evidence="2">
    <location>
        <begin position="2"/>
        <end position="31"/>
    </location>
</feature>
<dbReference type="GO" id="GO:0016491">
    <property type="term" value="F:oxidoreductase activity"/>
    <property type="evidence" value="ECO:0007669"/>
    <property type="project" value="InterPro"/>
</dbReference>
<evidence type="ECO:0000313" key="3">
    <source>
        <dbReference type="EMBL" id="OWO95137.1"/>
    </source>
</evidence>
<dbReference type="Pfam" id="PF07731">
    <property type="entry name" value="Cu-oxidase_2"/>
    <property type="match status" value="1"/>
</dbReference>
<dbReference type="SUPFAM" id="SSF49503">
    <property type="entry name" value="Cupredoxins"/>
    <property type="match status" value="1"/>
</dbReference>
<dbReference type="Gene3D" id="2.60.40.420">
    <property type="entry name" value="Cupredoxins - blue copper proteins"/>
    <property type="match status" value="1"/>
</dbReference>
<keyword evidence="1" id="KW-0479">Metal-binding</keyword>
<gene>
    <name evidence="3" type="ORF">B5E41_08525</name>
</gene>
<protein>
    <recommendedName>
        <fullName evidence="2">Plastocyanin-like domain-containing protein</fullName>
    </recommendedName>
</protein>
<dbReference type="PROSITE" id="PS00079">
    <property type="entry name" value="MULTICOPPER_OXIDASE1"/>
    <property type="match status" value="1"/>
</dbReference>
<dbReference type="InterPro" id="IPR011706">
    <property type="entry name" value="Cu-oxidase_C"/>
</dbReference>
<dbReference type="InterPro" id="IPR008972">
    <property type="entry name" value="Cupredoxin"/>
</dbReference>
<dbReference type="AlphaFoldDB" id="A0A246DXX1"/>
<organism evidence="3 4">
    <name type="scientific">Rhizobium esperanzae</name>
    <dbReference type="NCBI Taxonomy" id="1967781"/>
    <lineage>
        <taxon>Bacteria</taxon>
        <taxon>Pseudomonadati</taxon>
        <taxon>Pseudomonadota</taxon>
        <taxon>Alphaproteobacteria</taxon>
        <taxon>Hyphomicrobiales</taxon>
        <taxon>Rhizobiaceae</taxon>
        <taxon>Rhizobium/Agrobacterium group</taxon>
        <taxon>Rhizobium</taxon>
    </lineage>
</organism>
<dbReference type="PROSITE" id="PS00080">
    <property type="entry name" value="MULTICOPPER_OXIDASE2"/>
    <property type="match status" value="1"/>
</dbReference>
<dbReference type="InterPro" id="IPR033138">
    <property type="entry name" value="Cu_oxidase_CS"/>
</dbReference>
<evidence type="ECO:0000259" key="2">
    <source>
        <dbReference type="Pfam" id="PF07731"/>
    </source>
</evidence>
<dbReference type="GO" id="GO:0005507">
    <property type="term" value="F:copper ion binding"/>
    <property type="evidence" value="ECO:0007669"/>
    <property type="project" value="InterPro"/>
</dbReference>
<evidence type="ECO:0000256" key="1">
    <source>
        <dbReference type="ARBA" id="ARBA00022723"/>
    </source>
</evidence>
<accession>A0A246DXX1</accession>
<evidence type="ECO:0000313" key="4">
    <source>
        <dbReference type="Proteomes" id="UP000197269"/>
    </source>
</evidence>
<reference evidence="3 4" key="1">
    <citation type="submission" date="2017-03" db="EMBL/GenBank/DDBJ databases">
        <title>Genome of strain Rhizobium sp. CNPSo 668.</title>
        <authorList>
            <person name="Ribeiro R."/>
        </authorList>
    </citation>
    <scope>NUCLEOTIDE SEQUENCE [LARGE SCALE GENOMIC DNA]</scope>
    <source>
        <strain evidence="3 4">CNPSo 668</strain>
    </source>
</reference>
<proteinExistence type="predicted"/>